<proteinExistence type="inferred from homology"/>
<accession>A0A937X943</accession>
<evidence type="ECO:0000313" key="7">
    <source>
        <dbReference type="EMBL" id="MBM3316759.1"/>
    </source>
</evidence>
<gene>
    <name evidence="7" type="ORF">FJY75_02800</name>
</gene>
<organism evidence="7 8">
    <name type="scientific">Eiseniibacteriota bacterium</name>
    <dbReference type="NCBI Taxonomy" id="2212470"/>
    <lineage>
        <taxon>Bacteria</taxon>
        <taxon>Candidatus Eiseniibacteriota</taxon>
    </lineage>
</organism>
<dbReference type="InterPro" id="IPR027417">
    <property type="entry name" value="P-loop_NTPase"/>
</dbReference>
<feature type="compositionally biased region" description="Basic residues" evidence="5">
    <location>
        <begin position="1"/>
        <end position="11"/>
    </location>
</feature>
<dbReference type="Pfam" id="PF00005">
    <property type="entry name" value="ABC_tran"/>
    <property type="match status" value="1"/>
</dbReference>
<dbReference type="EMBL" id="VGIY01000039">
    <property type="protein sequence ID" value="MBM3316759.1"/>
    <property type="molecule type" value="Genomic_DNA"/>
</dbReference>
<dbReference type="PROSITE" id="PS50893">
    <property type="entry name" value="ABC_TRANSPORTER_2"/>
    <property type="match status" value="1"/>
</dbReference>
<evidence type="ECO:0000313" key="8">
    <source>
        <dbReference type="Proteomes" id="UP000748308"/>
    </source>
</evidence>
<feature type="region of interest" description="Disordered" evidence="5">
    <location>
        <begin position="1"/>
        <end position="20"/>
    </location>
</feature>
<dbReference type="InterPro" id="IPR050763">
    <property type="entry name" value="ABC_transporter_ATP-binding"/>
</dbReference>
<evidence type="ECO:0000256" key="2">
    <source>
        <dbReference type="ARBA" id="ARBA00022448"/>
    </source>
</evidence>
<feature type="region of interest" description="Disordered" evidence="5">
    <location>
        <begin position="34"/>
        <end position="75"/>
    </location>
</feature>
<evidence type="ECO:0000256" key="4">
    <source>
        <dbReference type="ARBA" id="ARBA00022840"/>
    </source>
</evidence>
<dbReference type="GO" id="GO:0005524">
    <property type="term" value="F:ATP binding"/>
    <property type="evidence" value="ECO:0007669"/>
    <property type="project" value="UniProtKB-KW"/>
</dbReference>
<keyword evidence="3" id="KW-0547">Nucleotide-binding</keyword>
<reference evidence="7" key="1">
    <citation type="submission" date="2019-03" db="EMBL/GenBank/DDBJ databases">
        <title>Lake Tanganyika Metagenome-Assembled Genomes (MAGs).</title>
        <authorList>
            <person name="Tran P."/>
        </authorList>
    </citation>
    <scope>NUCLEOTIDE SEQUENCE</scope>
    <source>
        <strain evidence="7">M_DeepCast_400m_m2_100</strain>
    </source>
</reference>
<dbReference type="InterPro" id="IPR003439">
    <property type="entry name" value="ABC_transporter-like_ATP-bd"/>
</dbReference>
<comment type="caution">
    <text evidence="7">The sequence shown here is derived from an EMBL/GenBank/DDBJ whole genome shotgun (WGS) entry which is preliminary data.</text>
</comment>
<keyword evidence="4 7" id="KW-0067">ATP-binding</keyword>
<dbReference type="InterPro" id="IPR003593">
    <property type="entry name" value="AAA+_ATPase"/>
</dbReference>
<dbReference type="PROSITE" id="PS00211">
    <property type="entry name" value="ABC_TRANSPORTER_1"/>
    <property type="match status" value="1"/>
</dbReference>
<dbReference type="GO" id="GO:0016887">
    <property type="term" value="F:ATP hydrolysis activity"/>
    <property type="evidence" value="ECO:0007669"/>
    <property type="project" value="InterPro"/>
</dbReference>
<comment type="similarity">
    <text evidence="1">Belongs to the ABC transporter superfamily.</text>
</comment>
<dbReference type="Proteomes" id="UP000748308">
    <property type="component" value="Unassembled WGS sequence"/>
</dbReference>
<feature type="compositionally biased region" description="Basic residues" evidence="5">
    <location>
        <begin position="43"/>
        <end position="52"/>
    </location>
</feature>
<evidence type="ECO:0000256" key="3">
    <source>
        <dbReference type="ARBA" id="ARBA00022741"/>
    </source>
</evidence>
<evidence type="ECO:0000256" key="5">
    <source>
        <dbReference type="SAM" id="MobiDB-lite"/>
    </source>
</evidence>
<dbReference type="PANTHER" id="PTHR42711">
    <property type="entry name" value="ABC TRANSPORTER ATP-BINDING PROTEIN"/>
    <property type="match status" value="1"/>
</dbReference>
<dbReference type="Gene3D" id="3.40.50.300">
    <property type="entry name" value="P-loop containing nucleotide triphosphate hydrolases"/>
    <property type="match status" value="1"/>
</dbReference>
<dbReference type="AlphaFoldDB" id="A0A937X943"/>
<feature type="domain" description="ABC transporter" evidence="6">
    <location>
        <begin position="84"/>
        <end position="314"/>
    </location>
</feature>
<dbReference type="SMART" id="SM00382">
    <property type="entry name" value="AAA"/>
    <property type="match status" value="1"/>
</dbReference>
<evidence type="ECO:0000256" key="1">
    <source>
        <dbReference type="ARBA" id="ARBA00005417"/>
    </source>
</evidence>
<dbReference type="PROSITE" id="PS51257">
    <property type="entry name" value="PROKAR_LIPOPROTEIN"/>
    <property type="match status" value="1"/>
</dbReference>
<dbReference type="PANTHER" id="PTHR42711:SF5">
    <property type="entry name" value="ABC TRANSPORTER ATP-BINDING PROTEIN NATA"/>
    <property type="match status" value="1"/>
</dbReference>
<evidence type="ECO:0000259" key="6">
    <source>
        <dbReference type="PROSITE" id="PS50893"/>
    </source>
</evidence>
<dbReference type="InterPro" id="IPR017871">
    <property type="entry name" value="ABC_transporter-like_CS"/>
</dbReference>
<sequence>MPPRRRPRRPTTRLGPPPAVVVSCLPARRRLPALRVGTGGRGPRARAGSRRAPHPEGGAPVTTSTATGHRLGRPGADLPDPAAIWVRGLAKRFGDVRAVDGVDIDVLSGELFGLLGPNGAGKTTILHLLTGLARPDGGTILIGGIDCSARPGAARRLLGVVPDESNLYPELTGFQNLSFSASLYGMRRKRREVRARELLETFGLAGAGDRKFGGYSKGMKRRLTIAAGMIHEPRILFLDEPTTGIDVASARQIRRLITDLRDAGTTIVLTTHYIEEAQRLCDRVAFIVAGRIVRTDGVARLLHQAGGVHAMEVALSGGAARLGPALVEAFPELRARALADGLLRVEASSPPRVGPLVRFLEDRGAQVTEARRVQPSLEEVFVEVTGIESEALRQEKEKAGGGA</sequence>
<name>A0A937X943_UNCEI</name>
<dbReference type="SUPFAM" id="SSF52540">
    <property type="entry name" value="P-loop containing nucleoside triphosphate hydrolases"/>
    <property type="match status" value="1"/>
</dbReference>
<keyword evidence="2" id="KW-0813">Transport</keyword>
<protein>
    <submittedName>
        <fullName evidence="7">ABC transporter ATP-binding protein</fullName>
    </submittedName>
</protein>